<evidence type="ECO:0000313" key="12">
    <source>
        <dbReference type="Proteomes" id="UP000062260"/>
    </source>
</evidence>
<dbReference type="GO" id="GO:0140078">
    <property type="term" value="F:class I DNA-(apurinic or apyrimidinic site) endonuclease activity"/>
    <property type="evidence" value="ECO:0007669"/>
    <property type="project" value="UniProtKB-EC"/>
</dbReference>
<dbReference type="FunFam" id="1.10.340.30:FF:000001">
    <property type="entry name" value="Endonuclease III"/>
    <property type="match status" value="1"/>
</dbReference>
<keyword evidence="12" id="KW-1185">Reference proteome</keyword>
<dbReference type="EC" id="4.2.99.18" evidence="10"/>
<gene>
    <name evidence="10" type="primary">nth</name>
    <name evidence="11" type="ORF">AWM75_04165</name>
</gene>
<dbReference type="InterPro" id="IPR003265">
    <property type="entry name" value="HhH-GPD_domain"/>
</dbReference>
<dbReference type="Pfam" id="PF00730">
    <property type="entry name" value="HhH-GPD"/>
    <property type="match status" value="1"/>
</dbReference>
<dbReference type="Gene3D" id="1.10.1670.10">
    <property type="entry name" value="Helix-hairpin-Helix base-excision DNA repair enzymes (C-terminal)"/>
    <property type="match status" value="1"/>
</dbReference>
<dbReference type="GO" id="GO:0003677">
    <property type="term" value="F:DNA binding"/>
    <property type="evidence" value="ECO:0007669"/>
    <property type="project" value="UniProtKB-UniRule"/>
</dbReference>
<dbReference type="EMBL" id="CP014163">
    <property type="protein sequence ID" value="AMB99250.1"/>
    <property type="molecule type" value="Genomic_DNA"/>
</dbReference>
<dbReference type="OrthoDB" id="9800977at2"/>
<dbReference type="KEGG" id="auh:AWM75_04165"/>
<dbReference type="CDD" id="cd00056">
    <property type="entry name" value="ENDO3c"/>
    <property type="match status" value="1"/>
</dbReference>
<accession>A0A120IAW0</accession>
<dbReference type="PROSITE" id="PS01155">
    <property type="entry name" value="ENDONUCLEASE_III_2"/>
    <property type="match status" value="1"/>
</dbReference>
<keyword evidence="2" id="KW-0004">4Fe-4S</keyword>
<proteinExistence type="inferred from homology"/>
<dbReference type="PANTHER" id="PTHR10359">
    <property type="entry name" value="A/G-SPECIFIC ADENINE GLYCOSYLASE/ENDONUCLEASE III"/>
    <property type="match status" value="1"/>
</dbReference>
<keyword evidence="5 10" id="KW-0378">Hydrolase</keyword>
<dbReference type="RefSeq" id="WP_067978624.1">
    <property type="nucleotide sequence ID" value="NZ_CP014163.1"/>
</dbReference>
<dbReference type="InterPro" id="IPR004036">
    <property type="entry name" value="Endonuclease-III-like_CS2"/>
</dbReference>
<dbReference type="Proteomes" id="UP000062260">
    <property type="component" value="Chromosome"/>
</dbReference>
<dbReference type="InterPro" id="IPR023170">
    <property type="entry name" value="HhH_base_excis_C"/>
</dbReference>
<dbReference type="STRING" id="128944.AWM75_04165"/>
<dbReference type="NCBIfam" id="TIGR01083">
    <property type="entry name" value="nth"/>
    <property type="match status" value="1"/>
</dbReference>
<dbReference type="GO" id="GO:0051539">
    <property type="term" value="F:4 iron, 4 sulfur cluster binding"/>
    <property type="evidence" value="ECO:0007669"/>
    <property type="project" value="UniProtKB-KW"/>
</dbReference>
<evidence type="ECO:0000256" key="3">
    <source>
        <dbReference type="ARBA" id="ARBA00022723"/>
    </source>
</evidence>
<dbReference type="GO" id="GO:0046872">
    <property type="term" value="F:metal ion binding"/>
    <property type="evidence" value="ECO:0007669"/>
    <property type="project" value="UniProtKB-KW"/>
</dbReference>
<dbReference type="GO" id="GO:0019104">
    <property type="term" value="F:DNA N-glycosylase activity"/>
    <property type="evidence" value="ECO:0007669"/>
    <property type="project" value="UniProtKB-UniRule"/>
</dbReference>
<dbReference type="InterPro" id="IPR000445">
    <property type="entry name" value="HhH_motif"/>
</dbReference>
<dbReference type="PIRSF" id="PIRSF001435">
    <property type="entry name" value="Nth"/>
    <property type="match status" value="1"/>
</dbReference>
<evidence type="ECO:0000256" key="9">
    <source>
        <dbReference type="ARBA" id="ARBA00023295"/>
    </source>
</evidence>
<dbReference type="InterPro" id="IPR005759">
    <property type="entry name" value="Nth"/>
</dbReference>
<sequence>MLSDKNARYILDEIIKFYPNVQTELIHHNNFELLIAVILSAQTTDQGVNQVTPALFSDFPTAQALAAANPKDLVPYLYSIGLYQNKAKYIQATAQKLLTDFDGQVPTQRDQLESLPGVGRKTANVVLSLAFDQPAFGVDTHVARVAKRHGIVDAGANNQTIEDRITSLLAPQHWRQAHQAMVRFGRYICTAKHPKCHCYPHLFELPDGEDTQALINHP</sequence>
<evidence type="ECO:0000256" key="7">
    <source>
        <dbReference type="ARBA" id="ARBA00023014"/>
    </source>
</evidence>
<keyword evidence="6" id="KW-0408">Iron</keyword>
<comment type="function">
    <text evidence="10">DNA repair enzyme that has both DNA N-glycosylase activity and AP-lyase activity. The DNA N-glycosylase activity releases various damaged pyrimidines from DNA by cleaving the N-glycosidic bond, leaving an AP (apurinic/apyrimidinic) site. The AP-lyase activity cleaves the phosphodiester bond 3' to the AP site by a beta-elimination, leaving a 3'-terminal unsaturated sugar and a product with a terminal 5'-phosphate.</text>
</comment>
<keyword evidence="11" id="KW-0255">Endonuclease</keyword>
<organism evidence="11 12">
    <name type="scientific">Aerococcus urinaehominis</name>
    <dbReference type="NCBI Taxonomy" id="128944"/>
    <lineage>
        <taxon>Bacteria</taxon>
        <taxon>Bacillati</taxon>
        <taxon>Bacillota</taxon>
        <taxon>Bacilli</taxon>
        <taxon>Lactobacillales</taxon>
        <taxon>Aerococcaceae</taxon>
        <taxon>Aerococcus</taxon>
    </lineage>
</organism>
<dbReference type="PANTHER" id="PTHR10359:SF18">
    <property type="entry name" value="ENDONUCLEASE III"/>
    <property type="match status" value="1"/>
</dbReference>
<keyword evidence="4 10" id="KW-0227">DNA damage</keyword>
<keyword evidence="3" id="KW-0479">Metal-binding</keyword>
<dbReference type="Gene3D" id="1.10.340.30">
    <property type="entry name" value="Hypothetical protein, domain 2"/>
    <property type="match status" value="1"/>
</dbReference>
<keyword evidence="11" id="KW-0540">Nuclease</keyword>
<evidence type="ECO:0000256" key="8">
    <source>
        <dbReference type="ARBA" id="ARBA00023204"/>
    </source>
</evidence>
<dbReference type="SMART" id="SM00478">
    <property type="entry name" value="ENDO3c"/>
    <property type="match status" value="1"/>
</dbReference>
<dbReference type="SUPFAM" id="SSF48150">
    <property type="entry name" value="DNA-glycosylase"/>
    <property type="match status" value="1"/>
</dbReference>
<evidence type="ECO:0000256" key="6">
    <source>
        <dbReference type="ARBA" id="ARBA00023004"/>
    </source>
</evidence>
<evidence type="ECO:0000256" key="1">
    <source>
        <dbReference type="ARBA" id="ARBA00008343"/>
    </source>
</evidence>
<protein>
    <recommendedName>
        <fullName evidence="10">Endonuclease III</fullName>
        <ecNumber evidence="10">4.2.99.18</ecNumber>
    </recommendedName>
    <alternativeName>
        <fullName evidence="10">DNA-(apurinic or apyrimidinic site) lyase</fullName>
    </alternativeName>
</protein>
<comment type="similarity">
    <text evidence="1 10">Belongs to the Nth/MutY family.</text>
</comment>
<evidence type="ECO:0000256" key="2">
    <source>
        <dbReference type="ARBA" id="ARBA00022485"/>
    </source>
</evidence>
<comment type="cofactor">
    <cofactor evidence="10">
        <name>[4Fe-4S] cluster</name>
        <dbReference type="ChEBI" id="CHEBI:49883"/>
    </cofactor>
    <text evidence="10">Binds 1 [4Fe-4S] cluster.</text>
</comment>
<evidence type="ECO:0000256" key="10">
    <source>
        <dbReference type="HAMAP-Rule" id="MF_00942"/>
    </source>
</evidence>
<name>A0A120IAW0_9LACT</name>
<evidence type="ECO:0000256" key="4">
    <source>
        <dbReference type="ARBA" id="ARBA00022763"/>
    </source>
</evidence>
<comment type="caution">
    <text evidence="10">Lacks conserved residue(s) required for the propagation of feature annotation.</text>
</comment>
<dbReference type="GO" id="GO:0006285">
    <property type="term" value="P:base-excision repair, AP site formation"/>
    <property type="evidence" value="ECO:0007669"/>
    <property type="project" value="TreeGrafter"/>
</dbReference>
<keyword evidence="10" id="KW-0456">Lyase</keyword>
<dbReference type="AlphaFoldDB" id="A0A120IAW0"/>
<evidence type="ECO:0000256" key="5">
    <source>
        <dbReference type="ARBA" id="ARBA00022801"/>
    </source>
</evidence>
<evidence type="ECO:0000313" key="11">
    <source>
        <dbReference type="EMBL" id="AMB99250.1"/>
    </source>
</evidence>
<dbReference type="InterPro" id="IPR011257">
    <property type="entry name" value="DNA_glycosylase"/>
</dbReference>
<reference evidence="11 12" key="1">
    <citation type="journal article" date="2016" name="Genome Announc.">
        <title>Complete Genome Sequences of Aerococcus christensenii CCUG 28831T, Aerococcus sanguinicola CCUG 43001T, Aerococcus urinae CCUG 36881T, Aerococcus urinaeequi CCUG 28094T, Aerococcus urinaehominis CCUG 42038 BT, and Aerococcus viridans CCUG 4311T.</title>
        <authorList>
            <person name="Carkaci D."/>
            <person name="Dargis R."/>
            <person name="Nielsen X.C."/>
            <person name="Skovgaard O."/>
            <person name="Fuursted K."/>
            <person name="Christensen J.J."/>
        </authorList>
    </citation>
    <scope>NUCLEOTIDE SEQUENCE [LARGE SCALE GENOMIC DNA]</scope>
    <source>
        <strain evidence="11 12">CCUG42038B</strain>
    </source>
</reference>
<keyword evidence="9 10" id="KW-0326">Glycosidase</keyword>
<keyword evidence="10" id="KW-0238">DNA-binding</keyword>
<dbReference type="HAMAP" id="MF_00942">
    <property type="entry name" value="Nth"/>
    <property type="match status" value="1"/>
</dbReference>
<comment type="catalytic activity">
    <reaction evidence="10">
        <text>2'-deoxyribonucleotide-(2'-deoxyribose 5'-phosphate)-2'-deoxyribonucleotide-DNA = a 3'-end 2'-deoxyribonucleotide-(2,3-dehydro-2,3-deoxyribose 5'-phosphate)-DNA + a 5'-end 5'-phospho-2'-deoxyribonucleoside-DNA + H(+)</text>
        <dbReference type="Rhea" id="RHEA:66592"/>
        <dbReference type="Rhea" id="RHEA-COMP:13180"/>
        <dbReference type="Rhea" id="RHEA-COMP:16897"/>
        <dbReference type="Rhea" id="RHEA-COMP:17067"/>
        <dbReference type="ChEBI" id="CHEBI:15378"/>
        <dbReference type="ChEBI" id="CHEBI:136412"/>
        <dbReference type="ChEBI" id="CHEBI:157695"/>
        <dbReference type="ChEBI" id="CHEBI:167181"/>
        <dbReference type="EC" id="4.2.99.18"/>
    </reaction>
</comment>
<reference evidence="12" key="2">
    <citation type="submission" date="2016-01" db="EMBL/GenBank/DDBJ databases">
        <title>Six Aerococcus type strain genome sequencing and assembly using PacBio and Illumina Hiseq.</title>
        <authorList>
            <person name="Carkaci D."/>
            <person name="Dargis R."/>
            <person name="Nielsen X.C."/>
            <person name="Skovgaard O."/>
            <person name="Fuursted K."/>
            <person name="Christensen J.J."/>
        </authorList>
    </citation>
    <scope>NUCLEOTIDE SEQUENCE [LARGE SCALE GENOMIC DNA]</scope>
    <source>
        <strain evidence="12">CCUG42038B</strain>
    </source>
</reference>
<keyword evidence="7" id="KW-0411">Iron-sulfur</keyword>
<dbReference type="Pfam" id="PF00633">
    <property type="entry name" value="HHH"/>
    <property type="match status" value="1"/>
</dbReference>
<keyword evidence="8 10" id="KW-0234">DNA repair</keyword>